<feature type="transmembrane region" description="Helical" evidence="9">
    <location>
        <begin position="79"/>
        <end position="98"/>
    </location>
</feature>
<dbReference type="InterPro" id="IPR003593">
    <property type="entry name" value="AAA+_ATPase"/>
</dbReference>
<evidence type="ECO:0000256" key="6">
    <source>
        <dbReference type="ARBA" id="ARBA00022989"/>
    </source>
</evidence>
<evidence type="ECO:0000259" key="10">
    <source>
        <dbReference type="PROSITE" id="PS50893"/>
    </source>
</evidence>
<evidence type="ECO:0000256" key="2">
    <source>
        <dbReference type="ARBA" id="ARBA00005417"/>
    </source>
</evidence>
<dbReference type="EMBL" id="JBHUIW010000047">
    <property type="protein sequence ID" value="MFD2185047.1"/>
    <property type="molecule type" value="Genomic_DNA"/>
</dbReference>
<dbReference type="InterPro" id="IPR017871">
    <property type="entry name" value="ABC_transporter-like_CS"/>
</dbReference>
<dbReference type="InterPro" id="IPR027417">
    <property type="entry name" value="P-loop_NTPase"/>
</dbReference>
<dbReference type="Pfam" id="PF00664">
    <property type="entry name" value="ABC_membrane"/>
    <property type="match status" value="1"/>
</dbReference>
<feature type="transmembrane region" description="Helical" evidence="9">
    <location>
        <begin position="179"/>
        <end position="201"/>
    </location>
</feature>
<keyword evidence="3 9" id="KW-0812">Transmembrane</keyword>
<dbReference type="InterPro" id="IPR011527">
    <property type="entry name" value="ABC1_TM_dom"/>
</dbReference>
<dbReference type="Gene3D" id="3.40.50.300">
    <property type="entry name" value="P-loop containing nucleotide triphosphate hydrolases"/>
    <property type="match status" value="1"/>
</dbReference>
<feature type="transmembrane region" description="Helical" evidence="9">
    <location>
        <begin position="110"/>
        <end position="127"/>
    </location>
</feature>
<dbReference type="Gene3D" id="1.20.1560.10">
    <property type="entry name" value="ABC transporter type 1, transmembrane domain"/>
    <property type="match status" value="1"/>
</dbReference>
<dbReference type="SMART" id="SM00382">
    <property type="entry name" value="AAA"/>
    <property type="match status" value="1"/>
</dbReference>
<dbReference type="RefSeq" id="WP_378480178.1">
    <property type="nucleotide sequence ID" value="NZ_JBHUIW010000047.1"/>
</dbReference>
<feature type="transmembrane region" description="Helical" evidence="9">
    <location>
        <begin position="44"/>
        <end position="67"/>
    </location>
</feature>
<evidence type="ECO:0000259" key="11">
    <source>
        <dbReference type="PROSITE" id="PS50929"/>
    </source>
</evidence>
<feature type="domain" description="ABC transporter" evidence="10">
    <location>
        <begin position="355"/>
        <end position="591"/>
    </location>
</feature>
<feature type="domain" description="ABC transmembrane type-1" evidence="11">
    <location>
        <begin position="46"/>
        <end position="323"/>
    </location>
</feature>
<comment type="caution">
    <text evidence="12">The sequence shown here is derived from an EMBL/GenBank/DDBJ whole genome shotgun (WGS) entry which is preliminary data.</text>
</comment>
<dbReference type="Proteomes" id="UP001597314">
    <property type="component" value="Unassembled WGS sequence"/>
</dbReference>
<dbReference type="SUPFAM" id="SSF90123">
    <property type="entry name" value="ABC transporter transmembrane region"/>
    <property type="match status" value="1"/>
</dbReference>
<dbReference type="PROSITE" id="PS00211">
    <property type="entry name" value="ABC_TRANSPORTER_1"/>
    <property type="match status" value="1"/>
</dbReference>
<proteinExistence type="inferred from homology"/>
<protein>
    <submittedName>
        <fullName evidence="12">Type I secretion system permease/ATPase</fullName>
    </submittedName>
</protein>
<dbReference type="InterPro" id="IPR036640">
    <property type="entry name" value="ABC1_TM_sf"/>
</dbReference>
<keyword evidence="4" id="KW-0547">Nucleotide-binding</keyword>
<feature type="compositionally biased region" description="Pro residues" evidence="8">
    <location>
        <begin position="589"/>
        <end position="599"/>
    </location>
</feature>
<dbReference type="InterPro" id="IPR003439">
    <property type="entry name" value="ABC_transporter-like_ATP-bd"/>
</dbReference>
<evidence type="ECO:0000256" key="9">
    <source>
        <dbReference type="SAM" id="Phobius"/>
    </source>
</evidence>
<keyword evidence="6 9" id="KW-1133">Transmembrane helix</keyword>
<accession>A0ABW5ASG9</accession>
<dbReference type="InterPro" id="IPR039421">
    <property type="entry name" value="Type_1_exporter"/>
</dbReference>
<comment type="similarity">
    <text evidence="2">Belongs to the ABC transporter superfamily.</text>
</comment>
<evidence type="ECO:0000313" key="12">
    <source>
        <dbReference type="EMBL" id="MFD2185047.1"/>
    </source>
</evidence>
<dbReference type="Pfam" id="PF00005">
    <property type="entry name" value="ABC_tran"/>
    <property type="match status" value="1"/>
</dbReference>
<dbReference type="NCBIfam" id="TIGR01842">
    <property type="entry name" value="type_I_sec_PrtD"/>
    <property type="match status" value="1"/>
</dbReference>
<evidence type="ECO:0000256" key="4">
    <source>
        <dbReference type="ARBA" id="ARBA00022741"/>
    </source>
</evidence>
<comment type="subcellular location">
    <subcellularLocation>
        <location evidence="1">Cell membrane</location>
        <topology evidence="1">Multi-pass membrane protein</topology>
    </subcellularLocation>
</comment>
<keyword evidence="5" id="KW-0067">ATP-binding</keyword>
<evidence type="ECO:0000256" key="8">
    <source>
        <dbReference type="SAM" id="MobiDB-lite"/>
    </source>
</evidence>
<evidence type="ECO:0000256" key="7">
    <source>
        <dbReference type="ARBA" id="ARBA00023136"/>
    </source>
</evidence>
<evidence type="ECO:0000313" key="13">
    <source>
        <dbReference type="Proteomes" id="UP001597314"/>
    </source>
</evidence>
<sequence length="610" mass="63780">MSVPPRPAASGVSPSGPSRSGPSAAGRPPQRDLLVEALAACRGAFVAVGLFSAVVNVLMLTGSLYMLQVYDRVIPSRSIPTLVALSLLVLVLYAFQGVFDWLRQRILNRIGAALDGALSAPMVAAILRAPMQGGRGDGLQPSRDLDTVRSFLSGLGPTTLFDLPWMPLYVAGCFLLHPYLGWTLVGGAVVLFGLALLTELLTRAPTREVARSSALRAVQLEAGRRNAEIVKALGMEPRLIARFRDANDAHVAAHQRNADVAGALGATSKVLRFMLQSAMLGMGAWLVIEGMASSGVMIASSIMSSRALAPVELAIGNWRPFLAARQAWQRLRTALAGIDPDARPSLAPERARRSLTVDRIAVAAPGSSAPILQNVSLALEAGQGLGVIGPSASGKSTLARSLVGIWPAARGEIRLDGATLDQWPIEMRGAMIGYLPQDVELFDGTVAENIARFDPNMSDSAVLAAAKAAGAYDMIVGLPGGFEMRIGEGGAALSGGQRQRIALARALYKDPFLVVLDEPNSGLDAEGDAALTAAIHGIRARGGIAVIIAHRPAALAAVDQVLVLAAGQVQALGPKDEVLRKPLARHPASPAPAPVPLHPVPEMRAADGRA</sequence>
<keyword evidence="13" id="KW-1185">Reference proteome</keyword>
<evidence type="ECO:0000256" key="1">
    <source>
        <dbReference type="ARBA" id="ARBA00004651"/>
    </source>
</evidence>
<dbReference type="SUPFAM" id="SSF52540">
    <property type="entry name" value="P-loop containing nucleoside triphosphate hydrolases"/>
    <property type="match status" value="1"/>
</dbReference>
<feature type="transmembrane region" description="Helical" evidence="9">
    <location>
        <begin position="278"/>
        <end position="303"/>
    </location>
</feature>
<keyword evidence="7 9" id="KW-0472">Membrane</keyword>
<feature type="region of interest" description="Disordered" evidence="8">
    <location>
        <begin position="1"/>
        <end position="28"/>
    </location>
</feature>
<dbReference type="PROSITE" id="PS50893">
    <property type="entry name" value="ABC_TRANSPORTER_2"/>
    <property type="match status" value="1"/>
</dbReference>
<reference evidence="13" key="1">
    <citation type="journal article" date="2019" name="Int. J. Syst. Evol. Microbiol.">
        <title>The Global Catalogue of Microorganisms (GCM) 10K type strain sequencing project: providing services to taxonomists for standard genome sequencing and annotation.</title>
        <authorList>
            <consortium name="The Broad Institute Genomics Platform"/>
            <consortium name="The Broad Institute Genome Sequencing Center for Infectious Disease"/>
            <person name="Wu L."/>
            <person name="Ma J."/>
        </authorList>
    </citation>
    <scope>NUCLEOTIDE SEQUENCE [LARGE SCALE GENOMIC DNA]</scope>
    <source>
        <strain evidence="13">CGMCC 1.6774</strain>
    </source>
</reference>
<evidence type="ECO:0000256" key="3">
    <source>
        <dbReference type="ARBA" id="ARBA00022692"/>
    </source>
</evidence>
<name>A0ABW5ASG9_9BRAD</name>
<dbReference type="PANTHER" id="PTHR24221">
    <property type="entry name" value="ATP-BINDING CASSETTE SUB-FAMILY B"/>
    <property type="match status" value="1"/>
</dbReference>
<gene>
    <name evidence="12" type="ORF">ACFSOX_23080</name>
</gene>
<feature type="compositionally biased region" description="Low complexity" evidence="8">
    <location>
        <begin position="8"/>
        <end position="28"/>
    </location>
</feature>
<feature type="region of interest" description="Disordered" evidence="8">
    <location>
        <begin position="581"/>
        <end position="610"/>
    </location>
</feature>
<evidence type="ECO:0000256" key="5">
    <source>
        <dbReference type="ARBA" id="ARBA00022840"/>
    </source>
</evidence>
<organism evidence="12 13">
    <name type="scientific">Rhodoplanes azumiensis</name>
    <dbReference type="NCBI Taxonomy" id="1897628"/>
    <lineage>
        <taxon>Bacteria</taxon>
        <taxon>Pseudomonadati</taxon>
        <taxon>Pseudomonadota</taxon>
        <taxon>Alphaproteobacteria</taxon>
        <taxon>Hyphomicrobiales</taxon>
        <taxon>Nitrobacteraceae</taxon>
        <taxon>Rhodoplanes</taxon>
    </lineage>
</organism>
<dbReference type="InterPro" id="IPR010128">
    <property type="entry name" value="ATPase_T1SS_PrtD-like"/>
</dbReference>
<dbReference type="PANTHER" id="PTHR24221:SF248">
    <property type="entry name" value="ABC TRANSPORTER TRANSMEMBRANE REGION"/>
    <property type="match status" value="1"/>
</dbReference>
<dbReference type="PROSITE" id="PS50929">
    <property type="entry name" value="ABC_TM1F"/>
    <property type="match status" value="1"/>
</dbReference>